<evidence type="ECO:0000256" key="11">
    <source>
        <dbReference type="ARBA" id="ARBA00078913"/>
    </source>
</evidence>
<evidence type="ECO:0000256" key="4">
    <source>
        <dbReference type="ARBA" id="ARBA00022771"/>
    </source>
</evidence>
<reference evidence="17" key="1">
    <citation type="submission" date="2025-08" db="UniProtKB">
        <authorList>
            <consortium name="RefSeq"/>
        </authorList>
    </citation>
    <scope>IDENTIFICATION</scope>
</reference>
<comment type="similarity">
    <text evidence="2">Belongs to the nuclear hormone receptor family. NR2 subfamily.</text>
</comment>
<feature type="region of interest" description="Disordered" evidence="13">
    <location>
        <begin position="106"/>
        <end position="173"/>
    </location>
</feature>
<dbReference type="InterPro" id="IPR000003">
    <property type="entry name" value="Retinoid-X_rcpt/HNF4"/>
</dbReference>
<dbReference type="PROSITE" id="PS51843">
    <property type="entry name" value="NR_LBD"/>
    <property type="match status" value="1"/>
</dbReference>
<dbReference type="PANTHER" id="PTHR24083">
    <property type="entry name" value="NUCLEAR HORMONE RECEPTOR"/>
    <property type="match status" value="1"/>
</dbReference>
<dbReference type="Proteomes" id="UP000694920">
    <property type="component" value="Unplaced"/>
</dbReference>
<dbReference type="InterPro" id="IPR050274">
    <property type="entry name" value="Nuclear_hormone_rcpt_NR2"/>
</dbReference>
<evidence type="ECO:0000256" key="13">
    <source>
        <dbReference type="SAM" id="MobiDB-lite"/>
    </source>
</evidence>
<evidence type="ECO:0000256" key="9">
    <source>
        <dbReference type="ARBA" id="ARBA00023170"/>
    </source>
</evidence>
<evidence type="ECO:0000259" key="14">
    <source>
        <dbReference type="PROSITE" id="PS51030"/>
    </source>
</evidence>
<dbReference type="Pfam" id="PF00104">
    <property type="entry name" value="Hormone_recep"/>
    <property type="match status" value="1"/>
</dbReference>
<dbReference type="GO" id="GO:0005634">
    <property type="term" value="C:nucleus"/>
    <property type="evidence" value="ECO:0007669"/>
    <property type="project" value="UniProtKB-SubCell"/>
</dbReference>
<feature type="compositionally biased region" description="Polar residues" evidence="13">
    <location>
        <begin position="152"/>
        <end position="165"/>
    </location>
</feature>
<evidence type="ECO:0000256" key="1">
    <source>
        <dbReference type="ARBA" id="ARBA00004123"/>
    </source>
</evidence>
<proteinExistence type="inferred from homology"/>
<dbReference type="InterPro" id="IPR001628">
    <property type="entry name" value="Znf_hrmn_rcpt"/>
</dbReference>
<dbReference type="InterPro" id="IPR035500">
    <property type="entry name" value="NHR-like_dom_sf"/>
</dbReference>
<dbReference type="CDD" id="cd06943">
    <property type="entry name" value="NR_LBD_RXR_like"/>
    <property type="match status" value="1"/>
</dbReference>
<dbReference type="PRINTS" id="PR00398">
    <property type="entry name" value="STRDHORMONER"/>
</dbReference>
<dbReference type="GO" id="GO:0043565">
    <property type="term" value="F:sequence-specific DNA binding"/>
    <property type="evidence" value="ECO:0007669"/>
    <property type="project" value="InterPro"/>
</dbReference>
<comment type="subcellular location">
    <subcellularLocation>
        <location evidence="1 12">Nucleus</location>
    </subcellularLocation>
</comment>
<dbReference type="GO" id="GO:0003707">
    <property type="term" value="F:nuclear steroid receptor activity"/>
    <property type="evidence" value="ECO:0007669"/>
    <property type="project" value="InterPro"/>
</dbReference>
<dbReference type="Gene3D" id="3.30.50.10">
    <property type="entry name" value="Erythroid Transcription Factor GATA-1, subunit A"/>
    <property type="match status" value="1"/>
</dbReference>
<dbReference type="Gene3D" id="1.10.565.10">
    <property type="entry name" value="Retinoid X Receptor"/>
    <property type="match status" value="1"/>
</dbReference>
<dbReference type="Pfam" id="PF00105">
    <property type="entry name" value="zf-C4"/>
    <property type="match status" value="1"/>
</dbReference>
<name>A0AAJ7RRX7_CEPCN</name>
<dbReference type="FunFam" id="1.10.565.10:FF:000052">
    <property type="entry name" value="Ultraspiracle nuclear receptor"/>
    <property type="match status" value="1"/>
</dbReference>
<keyword evidence="8 12" id="KW-0804">Transcription</keyword>
<dbReference type="SMART" id="SM00399">
    <property type="entry name" value="ZnF_C4"/>
    <property type="match status" value="1"/>
</dbReference>
<dbReference type="InterPro" id="IPR000536">
    <property type="entry name" value="Nucl_hrmn_rcpt_lig-bd"/>
</dbReference>
<keyword evidence="7 12" id="KW-0238">DNA-binding</keyword>
<gene>
    <name evidence="17" type="primary">LOC107272324</name>
</gene>
<evidence type="ECO:0000313" key="16">
    <source>
        <dbReference type="Proteomes" id="UP000694920"/>
    </source>
</evidence>
<dbReference type="RefSeq" id="XP_024945467.1">
    <property type="nucleotide sequence ID" value="XM_025089699.1"/>
</dbReference>
<dbReference type="SUPFAM" id="SSF57716">
    <property type="entry name" value="Glucocorticoid receptor-like (DNA-binding domain)"/>
    <property type="match status" value="1"/>
</dbReference>
<keyword evidence="6 12" id="KW-0805">Transcription regulation</keyword>
<keyword evidence="5 12" id="KW-0862">Zinc</keyword>
<dbReference type="SMART" id="SM00430">
    <property type="entry name" value="HOLI"/>
    <property type="match status" value="1"/>
</dbReference>
<feature type="compositionally biased region" description="Low complexity" evidence="13">
    <location>
        <begin position="130"/>
        <end position="149"/>
    </location>
</feature>
<sequence>MAGNLNGTKDNPLHLRKVKERSQQAVSTYLIDLDRGLCRQGSLNGQMIPTFSKRRCVTSTKTRRKDALSSRVRNIKETTMNEGRFILTLRRKDCCHFLSRLSLDNSHMSMSSVGPQSPMDMKPDTASLINTGNFSPSGPNSPGSYSIGGHSSLLSTSPGGQSKTGAGSPYPPNHPLSGSKHLCSICGDRASGKHYGVYSCEGCKGFFKRTVRKDLSYACREEKSCIIDKRQRNRCQYCRYQKCLAMGMKREAVQEERQRTKERDQSEVESTSSLHADMPVERILEAEKRVECKTEHQGNYENEVSNICNATNAQLFQLVEWAKHIPHFTSLPLEDQVLLLRAGWNELLIAAFSHRSIDVKDGIVLAAGITVHRSSAHQAGVGMIFDRVLSELVPKMREMKMDKTELGCLRSIILFNPEVRGLKSGQEVELLRDKVYAALEEYTRITRPEEPGRFAKLLLRLPSLRSIGLKCLEHLFFFRLIGNVPIDAFLMEMLESLSDP</sequence>
<feature type="domain" description="NR LBD" evidence="15">
    <location>
        <begin position="275"/>
        <end position="497"/>
    </location>
</feature>
<dbReference type="InterPro" id="IPR013088">
    <property type="entry name" value="Znf_NHR/GATA"/>
</dbReference>
<dbReference type="PRINTS" id="PR00047">
    <property type="entry name" value="STROIDFINGER"/>
</dbReference>
<dbReference type="PROSITE" id="PS51030">
    <property type="entry name" value="NUCLEAR_REC_DBD_2"/>
    <property type="match status" value="1"/>
</dbReference>
<dbReference type="GeneID" id="107272324"/>
<dbReference type="InterPro" id="IPR001723">
    <property type="entry name" value="Nuclear_hrmn_rcpt"/>
</dbReference>
<evidence type="ECO:0000256" key="5">
    <source>
        <dbReference type="ARBA" id="ARBA00022833"/>
    </source>
</evidence>
<evidence type="ECO:0000256" key="12">
    <source>
        <dbReference type="RuleBase" id="RU004334"/>
    </source>
</evidence>
<accession>A0AAJ7RRX7</accession>
<dbReference type="FunFam" id="3.30.50.10:FF:000005">
    <property type="entry name" value="Retinoic acid receptor RXR-alpha"/>
    <property type="match status" value="1"/>
</dbReference>
<dbReference type="AlphaFoldDB" id="A0AAJ7RRX7"/>
<keyword evidence="4 12" id="KW-0863">Zinc-finger</keyword>
<feature type="domain" description="Nuclear receptor" evidence="14">
    <location>
        <begin position="180"/>
        <end position="255"/>
    </location>
</feature>
<evidence type="ECO:0000313" key="17">
    <source>
        <dbReference type="RefSeq" id="XP_024945467.1"/>
    </source>
</evidence>
<dbReference type="CTD" id="31165"/>
<dbReference type="GO" id="GO:0008270">
    <property type="term" value="F:zinc ion binding"/>
    <property type="evidence" value="ECO:0007669"/>
    <property type="project" value="UniProtKB-KW"/>
</dbReference>
<dbReference type="PROSITE" id="PS00031">
    <property type="entry name" value="NUCLEAR_REC_DBD_1"/>
    <property type="match status" value="1"/>
</dbReference>
<keyword evidence="9 12" id="KW-0675">Receptor</keyword>
<dbReference type="PRINTS" id="PR00545">
    <property type="entry name" value="RETINOIDXR"/>
</dbReference>
<evidence type="ECO:0000256" key="7">
    <source>
        <dbReference type="ARBA" id="ARBA00023125"/>
    </source>
</evidence>
<evidence type="ECO:0000256" key="6">
    <source>
        <dbReference type="ARBA" id="ARBA00023015"/>
    </source>
</evidence>
<evidence type="ECO:0000256" key="10">
    <source>
        <dbReference type="ARBA" id="ARBA00023242"/>
    </source>
</evidence>
<evidence type="ECO:0000256" key="3">
    <source>
        <dbReference type="ARBA" id="ARBA00022723"/>
    </source>
</evidence>
<keyword evidence="10 12" id="KW-0539">Nucleus</keyword>
<protein>
    <recommendedName>
        <fullName evidence="11">Nuclear receptor subfamily 2 group B member 4</fullName>
    </recommendedName>
</protein>
<evidence type="ECO:0000259" key="15">
    <source>
        <dbReference type="PROSITE" id="PS51843"/>
    </source>
</evidence>
<feature type="compositionally biased region" description="Polar residues" evidence="13">
    <location>
        <begin position="106"/>
        <end position="115"/>
    </location>
</feature>
<organism evidence="16 17">
    <name type="scientific">Cephus cinctus</name>
    <name type="common">Wheat stem sawfly</name>
    <dbReference type="NCBI Taxonomy" id="211228"/>
    <lineage>
        <taxon>Eukaryota</taxon>
        <taxon>Metazoa</taxon>
        <taxon>Ecdysozoa</taxon>
        <taxon>Arthropoda</taxon>
        <taxon>Hexapoda</taxon>
        <taxon>Insecta</taxon>
        <taxon>Pterygota</taxon>
        <taxon>Neoptera</taxon>
        <taxon>Endopterygota</taxon>
        <taxon>Hymenoptera</taxon>
        <taxon>Cephoidea</taxon>
        <taxon>Cephidae</taxon>
        <taxon>Cephus</taxon>
    </lineage>
</organism>
<evidence type="ECO:0000256" key="8">
    <source>
        <dbReference type="ARBA" id="ARBA00023163"/>
    </source>
</evidence>
<dbReference type="SUPFAM" id="SSF48508">
    <property type="entry name" value="Nuclear receptor ligand-binding domain"/>
    <property type="match status" value="1"/>
</dbReference>
<dbReference type="CDD" id="cd06956">
    <property type="entry name" value="NR_DBD_RXR"/>
    <property type="match status" value="1"/>
</dbReference>
<keyword evidence="16" id="KW-1185">Reference proteome</keyword>
<evidence type="ECO:0000256" key="2">
    <source>
        <dbReference type="ARBA" id="ARBA00006421"/>
    </source>
</evidence>
<keyword evidence="3 12" id="KW-0479">Metal-binding</keyword>